<dbReference type="AlphaFoldDB" id="A0A1X7KZN9"/>
<evidence type="ECO:0000313" key="3">
    <source>
        <dbReference type="Proteomes" id="UP000193804"/>
    </source>
</evidence>
<accession>A0A1X7KZN9</accession>
<dbReference type="InterPro" id="IPR011871">
    <property type="entry name" value="Fib_succ_major"/>
</dbReference>
<dbReference type="NCBIfam" id="TIGR02145">
    <property type="entry name" value="Fib_succ_major"/>
    <property type="match status" value="1"/>
</dbReference>
<proteinExistence type="predicted"/>
<dbReference type="OrthoDB" id="9805760at2"/>
<keyword evidence="3" id="KW-1185">Reference proteome</keyword>
<sequence length="223" mass="25517">MKIRYLILTASVGIIFFSSAWHSDKRNLKIHFGVYTDPRDNHRYQTVKIGEQEWMAENFAYLPYVCPVDSVECGVWVYNYSGTDISDAKETLEYKKFGGLYSWKSALELAPEGWHLPSDKEWKELERHLGIADSDIDSKTWRGKSNEANRLKEKGDTGLKVTFGGWKTDYGKFNFIEEHANFWCSTEVDKGRGFERLIGVNNGKIGKAAGNKGCGFSVRYIKN</sequence>
<dbReference type="Proteomes" id="UP000193804">
    <property type="component" value="Unassembled WGS sequence"/>
</dbReference>
<dbReference type="RefSeq" id="WP_085518454.1">
    <property type="nucleotide sequence ID" value="NZ_FXAW01000007.1"/>
</dbReference>
<evidence type="ECO:0000259" key="1">
    <source>
        <dbReference type="Pfam" id="PF09603"/>
    </source>
</evidence>
<dbReference type="STRING" id="1028.SAMN05661096_03320"/>
<gene>
    <name evidence="2" type="ORF">SAMN05661096_03320</name>
</gene>
<organism evidence="2 3">
    <name type="scientific">Marivirga sericea</name>
    <dbReference type="NCBI Taxonomy" id="1028"/>
    <lineage>
        <taxon>Bacteria</taxon>
        <taxon>Pseudomonadati</taxon>
        <taxon>Bacteroidota</taxon>
        <taxon>Cytophagia</taxon>
        <taxon>Cytophagales</taxon>
        <taxon>Marivirgaceae</taxon>
        <taxon>Marivirga</taxon>
    </lineage>
</organism>
<feature type="domain" description="Fibrobacter succinogenes major paralogous" evidence="1">
    <location>
        <begin position="47"/>
        <end position="222"/>
    </location>
</feature>
<reference evidence="3" key="1">
    <citation type="submission" date="2017-04" db="EMBL/GenBank/DDBJ databases">
        <authorList>
            <person name="Varghese N."/>
            <person name="Submissions S."/>
        </authorList>
    </citation>
    <scope>NUCLEOTIDE SEQUENCE [LARGE SCALE GENOMIC DNA]</scope>
    <source>
        <strain evidence="3">DSM 4125</strain>
    </source>
</reference>
<dbReference type="Pfam" id="PF09603">
    <property type="entry name" value="Fib_succ_major"/>
    <property type="match status" value="1"/>
</dbReference>
<evidence type="ECO:0000313" key="2">
    <source>
        <dbReference type="EMBL" id="SMG46880.1"/>
    </source>
</evidence>
<dbReference type="EMBL" id="FXAW01000007">
    <property type="protein sequence ID" value="SMG46880.1"/>
    <property type="molecule type" value="Genomic_DNA"/>
</dbReference>
<name>A0A1X7KZN9_9BACT</name>
<protein>
    <submittedName>
        <fullName evidence="2">Major paralogous domain-containing protein</fullName>
    </submittedName>
</protein>